<reference evidence="4" key="1">
    <citation type="submission" date="2018-06" db="EMBL/GenBank/DDBJ databases">
        <authorList>
            <person name="Zhirakovskaya E."/>
        </authorList>
    </citation>
    <scope>NUCLEOTIDE SEQUENCE</scope>
</reference>
<protein>
    <submittedName>
        <fullName evidence="4">Gene Transfer Agent capsid protein Phage major capsid protein</fullName>
    </submittedName>
</protein>
<name>A0A3B0S7E1_9ZZZZ</name>
<sequence>MKKETKMARASRTPKSGIEEFLCAFDAFKQTNDQRLAQIEKKQSADVLTEEKLTRIDAAMGEQKSAMDRMRLSQARPGLELKPATDTANVHPAWDRYMRQGDASKLTELKALSSGIDADGGYVAPDETQTQIDRLLAESSPIRAIASVRQTSSGLLRKPVSQGGAASGWVSESAARPETNSPTLDLIEFPMAELYAMPATTQTLLDDAVVNVDQWLAEEVRDVLAAQETTAFVTGNGSSQPKGFLSYTNVDDSIQSWGEMGYVATGTDGGFDASNPMDAILDLIYAPKSVYRPNASFVMNRRTVSAVRKFKDADGNYIWQAGSGAGQPSSLLGYPISEVEDMPDIATDAFSMAFGDFRRGYLIVDRAGINVVRDPYSAKPFVLFYTTKRVGGGVQDFNAIKLLKFAVS</sequence>
<dbReference type="Pfam" id="PF05065">
    <property type="entry name" value="Phage_capsid"/>
    <property type="match status" value="1"/>
</dbReference>
<feature type="domain" description="Phage capsid-like C-terminal" evidence="3">
    <location>
        <begin position="120"/>
        <end position="405"/>
    </location>
</feature>
<evidence type="ECO:0000259" key="3">
    <source>
        <dbReference type="Pfam" id="PF05065"/>
    </source>
</evidence>
<accession>A0A3B0S7E1</accession>
<dbReference type="AlphaFoldDB" id="A0A3B0S7E1"/>
<comment type="subcellular location">
    <subcellularLocation>
        <location evidence="1">Virion</location>
    </subcellularLocation>
</comment>
<dbReference type="Gene3D" id="3.30.2400.10">
    <property type="entry name" value="Major capsid protein gp5"/>
    <property type="match status" value="1"/>
</dbReference>
<keyword evidence="2" id="KW-0946">Virion</keyword>
<dbReference type="InterPro" id="IPR054612">
    <property type="entry name" value="Phage_capsid-like_C"/>
</dbReference>
<evidence type="ECO:0000256" key="2">
    <source>
        <dbReference type="ARBA" id="ARBA00022844"/>
    </source>
</evidence>
<organism evidence="4">
    <name type="scientific">hydrothermal vent metagenome</name>
    <dbReference type="NCBI Taxonomy" id="652676"/>
    <lineage>
        <taxon>unclassified sequences</taxon>
        <taxon>metagenomes</taxon>
        <taxon>ecological metagenomes</taxon>
    </lineage>
</organism>
<dbReference type="GO" id="GO:0044423">
    <property type="term" value="C:virion component"/>
    <property type="evidence" value="ECO:0007669"/>
    <property type="project" value="UniProtKB-KW"/>
</dbReference>
<evidence type="ECO:0000256" key="1">
    <source>
        <dbReference type="ARBA" id="ARBA00004328"/>
    </source>
</evidence>
<dbReference type="Gene3D" id="3.30.2320.10">
    <property type="entry name" value="hypothetical protein PF0899 domain"/>
    <property type="match status" value="1"/>
</dbReference>
<dbReference type="InterPro" id="IPR024455">
    <property type="entry name" value="Phage_capsid"/>
</dbReference>
<evidence type="ECO:0000313" key="4">
    <source>
        <dbReference type="EMBL" id="VAV99822.1"/>
    </source>
</evidence>
<proteinExistence type="predicted"/>
<dbReference type="SUPFAM" id="SSF56563">
    <property type="entry name" value="Major capsid protein gp5"/>
    <property type="match status" value="1"/>
</dbReference>
<dbReference type="EMBL" id="UOEE01000280">
    <property type="protein sequence ID" value="VAV99822.1"/>
    <property type="molecule type" value="Genomic_DNA"/>
</dbReference>
<gene>
    <name evidence="4" type="ORF">MNBD_ALPHA06-752</name>
</gene>
<dbReference type="NCBIfam" id="TIGR01554">
    <property type="entry name" value="major_cap_HK97"/>
    <property type="match status" value="1"/>
</dbReference>